<proteinExistence type="predicted"/>
<reference evidence="2" key="1">
    <citation type="submission" date="2006-01" db="EMBL/GenBank/DDBJ databases">
        <authorList>
            <person name="Town C.D."/>
        </authorList>
    </citation>
    <scope>NUCLEOTIDE SEQUENCE</scope>
</reference>
<keyword evidence="1" id="KW-0812">Transmembrane</keyword>
<evidence type="ECO:0008006" key="4">
    <source>
        <dbReference type="Google" id="ProtNLM"/>
    </source>
</evidence>
<organism evidence="2">
    <name type="scientific">Medicago truncatula</name>
    <name type="common">Barrel medic</name>
    <name type="synonym">Medicago tribuloides</name>
    <dbReference type="NCBI Taxonomy" id="3880"/>
    <lineage>
        <taxon>Eukaryota</taxon>
        <taxon>Viridiplantae</taxon>
        <taxon>Streptophyta</taxon>
        <taxon>Embryophyta</taxon>
        <taxon>Tracheophyta</taxon>
        <taxon>Spermatophyta</taxon>
        <taxon>Magnoliopsida</taxon>
        <taxon>eudicotyledons</taxon>
        <taxon>Gunneridae</taxon>
        <taxon>Pentapetalae</taxon>
        <taxon>rosids</taxon>
        <taxon>fabids</taxon>
        <taxon>Fabales</taxon>
        <taxon>Fabaceae</taxon>
        <taxon>Papilionoideae</taxon>
        <taxon>50 kb inversion clade</taxon>
        <taxon>NPAAA clade</taxon>
        <taxon>Hologalegina</taxon>
        <taxon>IRL clade</taxon>
        <taxon>Trifolieae</taxon>
        <taxon>Medicago</taxon>
    </lineage>
</organism>
<sequence>MLSHAYKVKGEDNCLYDLRCDMWKPLRMALMVAVNFGCATLRKVEQSFMCTFYTLLWALACWVALVRLYAGLE</sequence>
<reference evidence="3" key="3">
    <citation type="journal article" date="2018" name="Nat. Plants">
        <title>Whole-genome landscape of Medicago truncatula symbiotic genes.</title>
        <authorList>
            <person name="Pecrix Y."/>
            <person name="Gamas P."/>
            <person name="Carrere S."/>
        </authorList>
    </citation>
    <scope>NUCLEOTIDE SEQUENCE</scope>
    <source>
        <tissue evidence="3">Leaves</tissue>
    </source>
</reference>
<keyword evidence="1" id="KW-0472">Membrane</keyword>
<evidence type="ECO:0000313" key="3">
    <source>
        <dbReference type="EMBL" id="RHN56130.1"/>
    </source>
</evidence>
<feature type="transmembrane region" description="Helical" evidence="1">
    <location>
        <begin position="50"/>
        <end position="70"/>
    </location>
</feature>
<evidence type="ECO:0000313" key="2">
    <source>
        <dbReference type="EMBL" id="ABN09151.1"/>
    </source>
</evidence>
<dbReference type="EMBL" id="PSQE01000005">
    <property type="protein sequence ID" value="RHN56130.1"/>
    <property type="molecule type" value="Genomic_DNA"/>
</dbReference>
<protein>
    <recommendedName>
        <fullName evidence="4">Transmembrane protein</fullName>
    </recommendedName>
</protein>
<dbReference type="Proteomes" id="UP000265566">
    <property type="component" value="Chromosome 5"/>
</dbReference>
<dbReference type="Gramene" id="rna31477">
    <property type="protein sequence ID" value="RHN56130.1"/>
    <property type="gene ID" value="gene31477"/>
</dbReference>
<dbReference type="EMBL" id="AC174468">
    <property type="protein sequence ID" value="ABN09151.1"/>
    <property type="molecule type" value="Genomic_DNA"/>
</dbReference>
<dbReference type="AlphaFoldDB" id="A2Q6D1"/>
<evidence type="ECO:0000256" key="1">
    <source>
        <dbReference type="SAM" id="Phobius"/>
    </source>
</evidence>
<keyword evidence="1" id="KW-1133">Transmembrane helix</keyword>
<accession>A2Q6D1</accession>
<name>A2Q6D1_MEDTR</name>
<gene>
    <name evidence="2" type="ORF">MtrDRAFT_AC174468g16v1</name>
    <name evidence="3" type="ORF">MtrunA17_Chr5g0426071</name>
</gene>
<reference evidence="2" key="2">
    <citation type="submission" date="2007-03" db="EMBL/GenBank/DDBJ databases">
        <authorList>
            <consortium name="The International Medicago Genome Annotation Group"/>
        </authorList>
    </citation>
    <scope>NUCLEOTIDE SEQUENCE</scope>
</reference>